<accession>A0ABV9Q7U5</accession>
<evidence type="ECO:0000256" key="4">
    <source>
        <dbReference type="PROSITE-ProRule" id="PRU00182"/>
    </source>
</evidence>
<evidence type="ECO:0000256" key="5">
    <source>
        <dbReference type="RuleBase" id="RU362028"/>
    </source>
</evidence>
<evidence type="ECO:0000313" key="7">
    <source>
        <dbReference type="EMBL" id="MFC4769322.1"/>
    </source>
</evidence>
<evidence type="ECO:0000256" key="1">
    <source>
        <dbReference type="ARBA" id="ARBA00000073"/>
    </source>
</evidence>
<dbReference type="PANTHER" id="PTHR21600:SF44">
    <property type="entry name" value="RIBOSOMAL LARGE SUBUNIT PSEUDOURIDINE SYNTHASE D"/>
    <property type="match status" value="1"/>
</dbReference>
<dbReference type="Gene3D" id="3.30.2350.10">
    <property type="entry name" value="Pseudouridine synthase"/>
    <property type="match status" value="1"/>
</dbReference>
<dbReference type="SUPFAM" id="SSF55120">
    <property type="entry name" value="Pseudouridine synthase"/>
    <property type="match status" value="1"/>
</dbReference>
<dbReference type="PROSITE" id="PS50889">
    <property type="entry name" value="S4"/>
    <property type="match status" value="1"/>
</dbReference>
<dbReference type="InterPro" id="IPR050188">
    <property type="entry name" value="RluA_PseudoU_synthase"/>
</dbReference>
<comment type="caution">
    <text evidence="7">The sequence shown here is derived from an EMBL/GenBank/DDBJ whole genome shotgun (WGS) entry which is preliminary data.</text>
</comment>
<dbReference type="PROSITE" id="PS01129">
    <property type="entry name" value="PSI_RLU"/>
    <property type="match status" value="1"/>
</dbReference>
<keyword evidence="4" id="KW-0694">RNA-binding</keyword>
<evidence type="ECO:0000313" key="8">
    <source>
        <dbReference type="Proteomes" id="UP001596002"/>
    </source>
</evidence>
<comment type="similarity">
    <text evidence="2 5">Belongs to the pseudouridine synthase RluA family.</text>
</comment>
<dbReference type="Proteomes" id="UP001596002">
    <property type="component" value="Unassembled WGS sequence"/>
</dbReference>
<dbReference type="RefSeq" id="WP_380027702.1">
    <property type="nucleotide sequence ID" value="NZ_JBHSHC010000125.1"/>
</dbReference>
<evidence type="ECO:0000256" key="2">
    <source>
        <dbReference type="ARBA" id="ARBA00010876"/>
    </source>
</evidence>
<reference evidence="8" key="1">
    <citation type="journal article" date="2019" name="Int. J. Syst. Evol. Microbiol.">
        <title>The Global Catalogue of Microorganisms (GCM) 10K type strain sequencing project: providing services to taxonomists for standard genome sequencing and annotation.</title>
        <authorList>
            <consortium name="The Broad Institute Genomics Platform"/>
            <consortium name="The Broad Institute Genome Sequencing Center for Infectious Disease"/>
            <person name="Wu L."/>
            <person name="Ma J."/>
        </authorList>
    </citation>
    <scope>NUCLEOTIDE SEQUENCE [LARGE SCALE GENOMIC DNA]</scope>
    <source>
        <strain evidence="8">WYCCWR 12678</strain>
    </source>
</reference>
<evidence type="ECO:0000256" key="3">
    <source>
        <dbReference type="ARBA" id="ARBA00023235"/>
    </source>
</evidence>
<dbReference type="Pfam" id="PF00849">
    <property type="entry name" value="PseudoU_synth_2"/>
    <property type="match status" value="1"/>
</dbReference>
<feature type="domain" description="Pseudouridine synthase RsuA/RluA-like" evidence="6">
    <location>
        <begin position="90"/>
        <end position="240"/>
    </location>
</feature>
<evidence type="ECO:0000259" key="6">
    <source>
        <dbReference type="Pfam" id="PF00849"/>
    </source>
</evidence>
<dbReference type="CDD" id="cd00165">
    <property type="entry name" value="S4"/>
    <property type="match status" value="1"/>
</dbReference>
<comment type="catalytic activity">
    <reaction evidence="1 5">
        <text>a uridine in RNA = a pseudouridine in RNA</text>
        <dbReference type="Rhea" id="RHEA:48348"/>
        <dbReference type="Rhea" id="RHEA-COMP:12068"/>
        <dbReference type="Rhea" id="RHEA-COMP:12069"/>
        <dbReference type="ChEBI" id="CHEBI:65314"/>
        <dbReference type="ChEBI" id="CHEBI:65315"/>
    </reaction>
</comment>
<keyword evidence="8" id="KW-1185">Reference proteome</keyword>
<sequence>MKRSWKEYTIPAEQDGVILQDILTGPMQISRRMIQKLTRSKGILYNGKPTFLKRQVKKGHVVQVAVEVSNRQSLVPEAVPFDILYEDEAILVVNKPAGINVHPIHPGQTGTLANGIAKHWQDQGLALPVRPVHRLDRDTSGILIVGKSAFAHQHLDRQLRERELGRVYLALAEGEVQQDRGTLTYPIGNDPRNPAKRKVREDGNPAVTHFSLMERLDGATLVELSLETGRTHQIRVHLAHYGHPVLGDRQYGHTSPLIRRQALHASKLSFTHPGTGEKMVLEAPLPEDIAAVIEKLKHQPL</sequence>
<protein>
    <recommendedName>
        <fullName evidence="5">Pseudouridine synthase</fullName>
        <ecNumber evidence="5">5.4.99.-</ecNumber>
    </recommendedName>
</protein>
<dbReference type="InterPro" id="IPR006224">
    <property type="entry name" value="PsdUridine_synth_RluA-like_CS"/>
</dbReference>
<organism evidence="7 8">
    <name type="scientific">Effusibacillus consociatus</name>
    <dbReference type="NCBI Taxonomy" id="1117041"/>
    <lineage>
        <taxon>Bacteria</taxon>
        <taxon>Bacillati</taxon>
        <taxon>Bacillota</taxon>
        <taxon>Bacilli</taxon>
        <taxon>Bacillales</taxon>
        <taxon>Alicyclobacillaceae</taxon>
        <taxon>Effusibacillus</taxon>
    </lineage>
</organism>
<dbReference type="InterPro" id="IPR020103">
    <property type="entry name" value="PsdUridine_synth_cat_dom_sf"/>
</dbReference>
<keyword evidence="3 5" id="KW-0413">Isomerase</keyword>
<dbReference type="InterPro" id="IPR006145">
    <property type="entry name" value="PsdUridine_synth_RsuA/RluA"/>
</dbReference>
<dbReference type="PANTHER" id="PTHR21600">
    <property type="entry name" value="MITOCHONDRIAL RNA PSEUDOURIDINE SYNTHASE"/>
    <property type="match status" value="1"/>
</dbReference>
<dbReference type="EMBL" id="JBHSHC010000125">
    <property type="protein sequence ID" value="MFC4769322.1"/>
    <property type="molecule type" value="Genomic_DNA"/>
</dbReference>
<gene>
    <name evidence="7" type="ORF">ACFO8Q_18490</name>
</gene>
<comment type="function">
    <text evidence="5">Responsible for synthesis of pseudouridine from uracil.</text>
</comment>
<dbReference type="NCBIfam" id="TIGR00005">
    <property type="entry name" value="rluA_subfam"/>
    <property type="match status" value="1"/>
</dbReference>
<dbReference type="CDD" id="cd02869">
    <property type="entry name" value="PseudoU_synth_RluA_like"/>
    <property type="match status" value="1"/>
</dbReference>
<dbReference type="InterPro" id="IPR006225">
    <property type="entry name" value="PsdUridine_synth_RluC/D"/>
</dbReference>
<proteinExistence type="inferred from homology"/>
<name>A0ABV9Q7U5_9BACL</name>
<dbReference type="EC" id="5.4.99.-" evidence="5"/>